<dbReference type="InterPro" id="IPR009511">
    <property type="entry name" value="MAD1/Cdc20-bound-Mad2-bd"/>
</dbReference>
<dbReference type="GO" id="GO:0005634">
    <property type="term" value="C:nucleus"/>
    <property type="evidence" value="ECO:0007669"/>
    <property type="project" value="InterPro"/>
</dbReference>
<evidence type="ECO:0000313" key="2">
    <source>
        <dbReference type="EnsemblPlants" id="Kaladp0012s0068.1.v1.1"/>
    </source>
</evidence>
<organism evidence="2 3">
    <name type="scientific">Kalanchoe fedtschenkoi</name>
    <name type="common">Lavender scallops</name>
    <name type="synonym">South American air plant</name>
    <dbReference type="NCBI Taxonomy" id="63787"/>
    <lineage>
        <taxon>Eukaryota</taxon>
        <taxon>Viridiplantae</taxon>
        <taxon>Streptophyta</taxon>
        <taxon>Embryophyta</taxon>
        <taxon>Tracheophyta</taxon>
        <taxon>Spermatophyta</taxon>
        <taxon>Magnoliopsida</taxon>
        <taxon>eudicotyledons</taxon>
        <taxon>Gunneridae</taxon>
        <taxon>Pentapetalae</taxon>
        <taxon>Saxifragales</taxon>
        <taxon>Crassulaceae</taxon>
        <taxon>Kalanchoe</taxon>
    </lineage>
</organism>
<evidence type="ECO:0000313" key="3">
    <source>
        <dbReference type="Proteomes" id="UP000594263"/>
    </source>
</evidence>
<feature type="coiled-coil region" evidence="1">
    <location>
        <begin position="51"/>
        <end position="78"/>
    </location>
</feature>
<keyword evidence="3" id="KW-1185">Reference proteome</keyword>
<dbReference type="AlphaFoldDB" id="A0A7N0ZQH7"/>
<dbReference type="OMA" id="VLFMHQQ"/>
<sequence length="275" mass="30547">MQSVEGVGDSAMAYTDIEIAAGPLDASVKFHVVKDILGFILYMHQQIPSVLQDLKFEFESLQTEYEDLELCAKQVEAKAVTRRMNVVKKREVKYGIKRLQKLMSTTSDVEAALQLILNEAPNIQSVLLILGASSMRPQHVYEMSFLQGCDFTPGVIGFAKSKAAEGLSRKAIRALISRGAGSSCYGGQSKLFLLVKAPSSLSLPLHFLPKRDFRYSKKIVPVRLQLKCKLGYQKAIEQKPASQPSHSLDASSQLIWFQCRHVVKGMTFNAASFEE</sequence>
<reference evidence="2" key="1">
    <citation type="submission" date="2021-01" db="UniProtKB">
        <authorList>
            <consortium name="EnsemblPlants"/>
        </authorList>
    </citation>
    <scope>IDENTIFICATION</scope>
</reference>
<evidence type="ECO:0000256" key="1">
    <source>
        <dbReference type="SAM" id="Coils"/>
    </source>
</evidence>
<proteinExistence type="predicted"/>
<dbReference type="PANTHER" id="PTHR15681:SF1">
    <property type="entry name" value="MAD2L1-BINDING PROTEIN"/>
    <property type="match status" value="1"/>
</dbReference>
<dbReference type="InterPro" id="IPR053729">
    <property type="entry name" value="MAD2L1BP_domain_sf"/>
</dbReference>
<keyword evidence="1" id="KW-0175">Coiled coil</keyword>
<dbReference type="PANTHER" id="PTHR15681">
    <property type="entry name" value="MAD2L1-BINDING PROTEIN"/>
    <property type="match status" value="1"/>
</dbReference>
<dbReference type="GO" id="GO:0007096">
    <property type="term" value="P:regulation of exit from mitosis"/>
    <property type="evidence" value="ECO:0007669"/>
    <property type="project" value="InterPro"/>
</dbReference>
<dbReference type="EnsemblPlants" id="Kaladp0012s0068.1.v1.1">
    <property type="protein sequence ID" value="Kaladp0012s0068.1.v1.1"/>
    <property type="gene ID" value="Kaladp0012s0068.v1.1"/>
</dbReference>
<protein>
    <submittedName>
        <fullName evidence="2">Uncharacterized protein</fullName>
    </submittedName>
</protein>
<dbReference type="Gene3D" id="3.30.900.20">
    <property type="match status" value="1"/>
</dbReference>
<dbReference type="Gramene" id="Kaladp0012s0068.1.v1.1">
    <property type="protein sequence ID" value="Kaladp0012s0068.1.v1.1"/>
    <property type="gene ID" value="Kaladp0012s0068.v1.1"/>
</dbReference>
<accession>A0A7N0ZQH7</accession>
<dbReference type="Proteomes" id="UP000594263">
    <property type="component" value="Unplaced"/>
</dbReference>
<name>A0A7N0ZQH7_KALFE</name>